<dbReference type="PANTHER" id="PTHR32507:SF0">
    <property type="entry name" value="NA(+)_H(+) ANTIPORTER 2-RELATED"/>
    <property type="match status" value="1"/>
</dbReference>
<name>A0ABU6D3J5_9BACL</name>
<feature type="transmembrane region" description="Helical" evidence="9">
    <location>
        <begin position="62"/>
        <end position="79"/>
    </location>
</feature>
<keyword evidence="8 9" id="KW-0472">Membrane</keyword>
<accession>A0ABU6D3J5</accession>
<evidence type="ECO:0000313" key="12">
    <source>
        <dbReference type="Proteomes" id="UP001355653"/>
    </source>
</evidence>
<feature type="transmembrane region" description="Helical" evidence="9">
    <location>
        <begin position="346"/>
        <end position="371"/>
    </location>
</feature>
<evidence type="ECO:0000313" key="11">
    <source>
        <dbReference type="EMBL" id="MEB4792300.1"/>
    </source>
</evidence>
<dbReference type="EMBL" id="JAROBY010000002">
    <property type="protein sequence ID" value="MEB4792300.1"/>
    <property type="molecule type" value="Genomic_DNA"/>
</dbReference>
<dbReference type="Proteomes" id="UP001355653">
    <property type="component" value="Unassembled WGS sequence"/>
</dbReference>
<dbReference type="InterPro" id="IPR038770">
    <property type="entry name" value="Na+/solute_symporter_sf"/>
</dbReference>
<gene>
    <name evidence="11" type="ORF">P5G65_00195</name>
</gene>
<reference evidence="11 12" key="1">
    <citation type="submission" date="2023-03" db="EMBL/GenBank/DDBJ databases">
        <title>Bacillus Genome Sequencing.</title>
        <authorList>
            <person name="Dunlap C."/>
        </authorList>
    </citation>
    <scope>NUCLEOTIDE SEQUENCE [LARGE SCALE GENOMIC DNA]</scope>
    <source>
        <strain evidence="11 12">NRS-1351</strain>
    </source>
</reference>
<dbReference type="PANTHER" id="PTHR32507">
    <property type="entry name" value="NA(+)/H(+) ANTIPORTER 1"/>
    <property type="match status" value="1"/>
</dbReference>
<feature type="transmembrane region" description="Helical" evidence="9">
    <location>
        <begin position="122"/>
        <end position="141"/>
    </location>
</feature>
<keyword evidence="7" id="KW-0406">Ion transport</keyword>
<dbReference type="RefSeq" id="WP_127452866.1">
    <property type="nucleotide sequence ID" value="NZ_JAROBY010000002.1"/>
</dbReference>
<keyword evidence="5 9" id="KW-0812">Transmembrane</keyword>
<feature type="domain" description="Cation/H+ exchanger transmembrane" evidence="10">
    <location>
        <begin position="24"/>
        <end position="402"/>
    </location>
</feature>
<feature type="transmembrane region" description="Helical" evidence="9">
    <location>
        <begin position="377"/>
        <end position="400"/>
    </location>
</feature>
<keyword evidence="6 9" id="KW-1133">Transmembrane helix</keyword>
<dbReference type="Pfam" id="PF00999">
    <property type="entry name" value="Na_H_Exchanger"/>
    <property type="match status" value="1"/>
</dbReference>
<protein>
    <submittedName>
        <fullName evidence="11">Sodium:proton antiporter</fullName>
    </submittedName>
</protein>
<feature type="transmembrane region" description="Helical" evidence="9">
    <location>
        <begin position="313"/>
        <end position="334"/>
    </location>
</feature>
<feature type="transmembrane region" description="Helical" evidence="9">
    <location>
        <begin position="194"/>
        <end position="215"/>
    </location>
</feature>
<evidence type="ECO:0000256" key="2">
    <source>
        <dbReference type="ARBA" id="ARBA00022448"/>
    </source>
</evidence>
<comment type="subcellular location">
    <subcellularLocation>
        <location evidence="1">Cell membrane</location>
        <topology evidence="1">Multi-pass membrane protein</topology>
    </subcellularLocation>
</comment>
<feature type="transmembrane region" description="Helical" evidence="9">
    <location>
        <begin position="91"/>
        <end position="116"/>
    </location>
</feature>
<proteinExistence type="predicted"/>
<organism evidence="11 12">
    <name type="scientific">Paenibacillus chondroitinus</name>
    <dbReference type="NCBI Taxonomy" id="59842"/>
    <lineage>
        <taxon>Bacteria</taxon>
        <taxon>Bacillati</taxon>
        <taxon>Bacillota</taxon>
        <taxon>Bacilli</taxon>
        <taxon>Bacillales</taxon>
        <taxon>Paenibacillaceae</taxon>
        <taxon>Paenibacillus</taxon>
    </lineage>
</organism>
<comment type="caution">
    <text evidence="11">The sequence shown here is derived from an EMBL/GenBank/DDBJ whole genome shotgun (WGS) entry which is preliminary data.</text>
</comment>
<sequence>MENSTTQLIEHVLVLLVLVFGLGMLFGRAANWLKLPDVAMFLVAGMIAGQAFHWINEPSASFMNQFILVIGSALILFDGGRNIKLTGLRQVWVTVGMLSIPGVIITCAAVAAASHFLLSLPWLYALLLGAIIASTDPATLIPVFKQVKIRRKVRETVESESAFNDATASILTFSLIAVILGTQEVSLLSGTLDFVKTALGGLLLGAVIGYAMTFLTAHLKLGLLRDYATIAMVVTSLGAYLAGEILGVSGFMATFTAGLIWGNAGTFKLNMDDKRHEMEHFSENITIIMRMLIFILLGSQVNFPVILEHFWTSLGVIFVFVFIARPLTVLVCTWPDRKAKWRWNEILFMFWVRETGVIPAALCGMVAGMGIAHSDLIASVTFMAVLITILFQASTTAFVAKKLGLEVKSDGPEADGSVL</sequence>
<feature type="transmembrane region" description="Helical" evidence="9">
    <location>
        <begin position="287"/>
        <end position="307"/>
    </location>
</feature>
<evidence type="ECO:0000256" key="8">
    <source>
        <dbReference type="ARBA" id="ARBA00023136"/>
    </source>
</evidence>
<keyword evidence="4" id="KW-1003">Cell membrane</keyword>
<keyword evidence="2" id="KW-0813">Transport</keyword>
<evidence type="ECO:0000256" key="1">
    <source>
        <dbReference type="ARBA" id="ARBA00004651"/>
    </source>
</evidence>
<keyword evidence="3" id="KW-0050">Antiport</keyword>
<feature type="transmembrane region" description="Helical" evidence="9">
    <location>
        <begin position="6"/>
        <end position="26"/>
    </location>
</feature>
<evidence type="ECO:0000259" key="10">
    <source>
        <dbReference type="Pfam" id="PF00999"/>
    </source>
</evidence>
<evidence type="ECO:0000256" key="4">
    <source>
        <dbReference type="ARBA" id="ARBA00022475"/>
    </source>
</evidence>
<dbReference type="InterPro" id="IPR006153">
    <property type="entry name" value="Cation/H_exchanger_TM"/>
</dbReference>
<evidence type="ECO:0000256" key="7">
    <source>
        <dbReference type="ARBA" id="ARBA00023065"/>
    </source>
</evidence>
<keyword evidence="12" id="KW-1185">Reference proteome</keyword>
<dbReference type="Gene3D" id="1.20.1530.20">
    <property type="match status" value="1"/>
</dbReference>
<evidence type="ECO:0000256" key="6">
    <source>
        <dbReference type="ARBA" id="ARBA00022989"/>
    </source>
</evidence>
<evidence type="ECO:0000256" key="3">
    <source>
        <dbReference type="ARBA" id="ARBA00022449"/>
    </source>
</evidence>
<feature type="transmembrane region" description="Helical" evidence="9">
    <location>
        <begin position="249"/>
        <end position="267"/>
    </location>
</feature>
<evidence type="ECO:0000256" key="9">
    <source>
        <dbReference type="SAM" id="Phobius"/>
    </source>
</evidence>
<evidence type="ECO:0000256" key="5">
    <source>
        <dbReference type="ARBA" id="ARBA00022692"/>
    </source>
</evidence>